<dbReference type="EMBL" id="JAUKPO010000011">
    <property type="protein sequence ID" value="MDO1448329.1"/>
    <property type="molecule type" value="Genomic_DNA"/>
</dbReference>
<protein>
    <submittedName>
        <fullName evidence="5">S24 family peptidase</fullName>
    </submittedName>
</protein>
<dbReference type="InterPro" id="IPR001387">
    <property type="entry name" value="Cro/C1-type_HTH"/>
</dbReference>
<accession>A0ABT8RAH9</accession>
<dbReference type="Proteomes" id="UP001168528">
    <property type="component" value="Unassembled WGS sequence"/>
</dbReference>
<dbReference type="Gene3D" id="2.10.109.10">
    <property type="entry name" value="Umud Fragment, subunit A"/>
    <property type="match status" value="1"/>
</dbReference>
<dbReference type="SUPFAM" id="SSF51306">
    <property type="entry name" value="LexA/Signal peptidase"/>
    <property type="match status" value="1"/>
</dbReference>
<dbReference type="InterPro" id="IPR039418">
    <property type="entry name" value="LexA-like"/>
</dbReference>
<evidence type="ECO:0000256" key="1">
    <source>
        <dbReference type="ARBA" id="ARBA00023015"/>
    </source>
</evidence>
<evidence type="ECO:0000256" key="2">
    <source>
        <dbReference type="ARBA" id="ARBA00023125"/>
    </source>
</evidence>
<dbReference type="PANTHER" id="PTHR40661">
    <property type="match status" value="1"/>
</dbReference>
<comment type="caution">
    <text evidence="5">The sequence shown here is derived from an EMBL/GenBank/DDBJ whole genome shotgun (WGS) entry which is preliminary data.</text>
</comment>
<keyword evidence="6" id="KW-1185">Reference proteome</keyword>
<organism evidence="5 6">
    <name type="scientific">Rhodocytophaga aerolata</name>
    <dbReference type="NCBI Taxonomy" id="455078"/>
    <lineage>
        <taxon>Bacteria</taxon>
        <taxon>Pseudomonadati</taxon>
        <taxon>Bacteroidota</taxon>
        <taxon>Cytophagia</taxon>
        <taxon>Cytophagales</taxon>
        <taxon>Rhodocytophagaceae</taxon>
        <taxon>Rhodocytophaga</taxon>
    </lineage>
</organism>
<gene>
    <name evidence="5" type="ORF">Q0590_18785</name>
</gene>
<evidence type="ECO:0000259" key="4">
    <source>
        <dbReference type="Pfam" id="PF00717"/>
    </source>
</evidence>
<keyword evidence="1" id="KW-0805">Transcription regulation</keyword>
<dbReference type="CDD" id="cd06529">
    <property type="entry name" value="S24_LexA-like"/>
    <property type="match status" value="1"/>
</dbReference>
<name>A0ABT8RAH9_9BACT</name>
<evidence type="ECO:0000313" key="5">
    <source>
        <dbReference type="EMBL" id="MDO1448329.1"/>
    </source>
</evidence>
<dbReference type="InterPro" id="IPR036286">
    <property type="entry name" value="LexA/Signal_pep-like_sf"/>
</dbReference>
<keyword evidence="2" id="KW-0238">DNA-binding</keyword>
<dbReference type="InterPro" id="IPR015927">
    <property type="entry name" value="Peptidase_S24_S26A/B/C"/>
</dbReference>
<keyword evidence="3" id="KW-0804">Transcription</keyword>
<evidence type="ECO:0000313" key="6">
    <source>
        <dbReference type="Proteomes" id="UP001168528"/>
    </source>
</evidence>
<dbReference type="Pfam" id="PF00717">
    <property type="entry name" value="Peptidase_S24"/>
    <property type="match status" value="1"/>
</dbReference>
<dbReference type="PANTHER" id="PTHR40661:SF3">
    <property type="entry name" value="FELS-1 PROPHAGE TRANSCRIPTIONAL REGULATOR"/>
    <property type="match status" value="1"/>
</dbReference>
<reference evidence="5" key="1">
    <citation type="submission" date="2023-07" db="EMBL/GenBank/DDBJ databases">
        <title>The genome sequence of Rhodocytophaga aerolata KACC 12507.</title>
        <authorList>
            <person name="Zhang X."/>
        </authorList>
    </citation>
    <scope>NUCLEOTIDE SEQUENCE</scope>
    <source>
        <strain evidence="5">KACC 12507</strain>
    </source>
</reference>
<dbReference type="CDD" id="cd00093">
    <property type="entry name" value="HTH_XRE"/>
    <property type="match status" value="1"/>
</dbReference>
<dbReference type="RefSeq" id="WP_302039132.1">
    <property type="nucleotide sequence ID" value="NZ_JAUKPO010000011.1"/>
</dbReference>
<evidence type="ECO:0000256" key="3">
    <source>
        <dbReference type="ARBA" id="ARBA00023163"/>
    </source>
</evidence>
<sequence>MDINDRVATLINKLGMTAYQFAKELGYDRPEKIYTILNKRNKPGYDTLADILNHFTQVNAEWLMLGNGEMLKGEENRESSIAVVKESPTPEIVVFEGNKHGKSYSVKKEAGIVAITLDRETQEENIAMVDTRAAAGYPQYFLEPEYFVDLPKFHLPGPQFRNATFRCFQVIGDSMTETLYPDDWVICQYFDLSQGARSFNAIKEGYVYVIVTDEAVLVKRLLNRVQERGKIVLMSDNEAYATREIDAEDVKELWYVKAKLSFHFPNTRYNTLRKISGLEADLVHLQERVKKLESYK</sequence>
<feature type="domain" description="Peptidase S24/S26A/S26B/S26C" evidence="4">
    <location>
        <begin position="131"/>
        <end position="250"/>
    </location>
</feature>
<proteinExistence type="predicted"/>